<gene>
    <name evidence="2" type="primary">ycf55</name>
    <name evidence="2" type="ORF">mogbl016</name>
</gene>
<dbReference type="InterPro" id="IPR017077">
    <property type="entry name" value="Uncharacterised_Ycf55_algae"/>
</dbReference>
<organism evidence="2">
    <name type="scientific">Kappaphycus alvarezii</name>
    <dbReference type="NCBI Taxonomy" id="38544"/>
    <lineage>
        <taxon>Eukaryota</taxon>
        <taxon>Rhodophyta</taxon>
        <taxon>Florideophyceae</taxon>
        <taxon>Rhodymeniophycidae</taxon>
        <taxon>Gigartinales</taxon>
        <taxon>Solieriaceae</taxon>
        <taxon>Kappaphycus</taxon>
    </lineage>
</organism>
<keyword evidence="1" id="KW-0472">Membrane</keyword>
<keyword evidence="1" id="KW-0812">Transmembrane</keyword>
<proteinExistence type="predicted"/>
<keyword evidence="2" id="KW-0150">Chloroplast</keyword>
<keyword evidence="2" id="KW-0934">Plastid</keyword>
<reference evidence="2" key="1">
    <citation type="submission" date="2016-03" db="EMBL/GenBank/DDBJ databases">
        <title>Complete plastid genome of Kappaphycus alvarezii.</title>
        <authorList>
            <person name="Zhang L."/>
            <person name="Liu T."/>
            <person name="Liu N."/>
        </authorList>
    </citation>
    <scope>NUCLEOTIDE SEQUENCE</scope>
</reference>
<keyword evidence="1" id="KW-1133">Transmembrane helix</keyword>
<accession>A0A2H4FFY9</accession>
<geneLocation type="chloroplast" evidence="2"/>
<dbReference type="Pfam" id="PF12452">
    <property type="entry name" value="DUF3685"/>
    <property type="match status" value="1"/>
</dbReference>
<dbReference type="EMBL" id="KU892652">
    <property type="protein sequence ID" value="AOV83622.1"/>
    <property type="molecule type" value="Genomic_DNA"/>
</dbReference>
<name>A0A2H4FFY9_9FLOR</name>
<protein>
    <submittedName>
        <fullName evidence="2">Conserved hypothetical plastid protein</fullName>
    </submittedName>
</protein>
<evidence type="ECO:0000256" key="1">
    <source>
        <dbReference type="SAM" id="Phobius"/>
    </source>
</evidence>
<sequence length="323" mass="37986">MIQYWPRHQSFELNKQVADLFSNTRQKFSYNLFNTTNDNLYLDLLDNFNKKQLFIIVLIELEIVLLDIIELDLSIEMIQLLSYKILHDIVQKSVKRFSRKADSIYKNIDLDNCKSNYLQIILSEYKLLLEYLLIYLIYGTSKIKKSIFVFDNNSTPNLHVSILFENLVIQISDLVICIIIESMQSLSNIIFFVKNYLLCNSSYISFRSIALFRNNLIVQNFIRFYISQPKAIYSSRYKVWLLSANGLVSKYIYISRLDDISSLSTIQLISLFLIEIQDLIIMKFEKFLLIVIKLFIYVLINLLSNSIIFCIRSIVVSINNISK</sequence>
<dbReference type="AlphaFoldDB" id="A0A2H4FFY9"/>
<evidence type="ECO:0000313" key="2">
    <source>
        <dbReference type="EMBL" id="AOV83622.1"/>
    </source>
</evidence>
<feature type="transmembrane region" description="Helical" evidence="1">
    <location>
        <begin position="294"/>
        <end position="315"/>
    </location>
</feature>
<dbReference type="PIRSF" id="PIRSF036962">
    <property type="entry name" value="UCP036962_SignTr_Ycf55"/>
    <property type="match status" value="1"/>
</dbReference>
<dbReference type="InterPro" id="IPR022552">
    <property type="entry name" value="UPF_Ycf55"/>
</dbReference>